<keyword evidence="3 6" id="KW-0812">Transmembrane</keyword>
<dbReference type="PANTHER" id="PTHR32322">
    <property type="entry name" value="INNER MEMBRANE TRANSPORTER"/>
    <property type="match status" value="1"/>
</dbReference>
<dbReference type="InterPro" id="IPR000620">
    <property type="entry name" value="EamA_dom"/>
</dbReference>
<evidence type="ECO:0000256" key="2">
    <source>
        <dbReference type="ARBA" id="ARBA00007362"/>
    </source>
</evidence>
<sequence>MTSAVAQRPGALLRAMPAVFVVIWSTGFIVARYAMPYAPPLKFLSLRYACSVAMFLVWALLARAAWPRGRAQWGHLAVAGILMHAGYLGGVWAAVKNGMGAGLSALLVGLQPVLTAIWISARGGEVRGRQWAGLGLGLFGLLLVVWQKLGFGEVGPLNLACAVIALFAITAGTLYQKRFVQPCDVRTANLVQLAAAFAVTLPLALLENEGMRWMLPDGALNRELVGSLAWSVLGMTLGGSSLLYLLIQRGAATTVSSLMYLVPPTTALMAWVLFGEPITALILGGMALTAVGVSLVVRPGRS</sequence>
<feature type="transmembrane region" description="Helical" evidence="6">
    <location>
        <begin position="280"/>
        <end position="297"/>
    </location>
</feature>
<accession>A0A936YY26</accession>
<reference evidence="8 9" key="1">
    <citation type="journal article" date="2017" name="Int. J. Syst. Evol. Microbiol.">
        <title>Ramlibacter monticola sp. nov., isolated from forest soil.</title>
        <authorList>
            <person name="Chaudhary D.K."/>
            <person name="Kim J."/>
        </authorList>
    </citation>
    <scope>NUCLEOTIDE SEQUENCE [LARGE SCALE GENOMIC DNA]</scope>
    <source>
        <strain evidence="8 9">KACC 19175</strain>
    </source>
</reference>
<feature type="domain" description="EamA" evidence="7">
    <location>
        <begin position="20"/>
        <end position="145"/>
    </location>
</feature>
<evidence type="ECO:0000256" key="3">
    <source>
        <dbReference type="ARBA" id="ARBA00022692"/>
    </source>
</evidence>
<proteinExistence type="inferred from homology"/>
<evidence type="ECO:0000256" key="1">
    <source>
        <dbReference type="ARBA" id="ARBA00004141"/>
    </source>
</evidence>
<keyword evidence="4 6" id="KW-1133">Transmembrane helix</keyword>
<evidence type="ECO:0000313" key="9">
    <source>
        <dbReference type="Proteomes" id="UP000599109"/>
    </source>
</evidence>
<protein>
    <submittedName>
        <fullName evidence="8">DMT family transporter</fullName>
    </submittedName>
</protein>
<feature type="transmembrane region" description="Helical" evidence="6">
    <location>
        <begin position="258"/>
        <end position="274"/>
    </location>
</feature>
<feature type="domain" description="EamA" evidence="7">
    <location>
        <begin position="161"/>
        <end position="297"/>
    </location>
</feature>
<name>A0A936YY26_9BURK</name>
<dbReference type="RefSeq" id="WP_201672589.1">
    <property type="nucleotide sequence ID" value="NZ_JAEQNE010000001.1"/>
</dbReference>
<keyword evidence="9" id="KW-1185">Reference proteome</keyword>
<comment type="similarity">
    <text evidence="2">Belongs to the EamA transporter family.</text>
</comment>
<comment type="caution">
    <text evidence="8">The sequence shown here is derived from an EMBL/GenBank/DDBJ whole genome shotgun (WGS) entry which is preliminary data.</text>
</comment>
<organism evidence="8 9">
    <name type="scientific">Ramlibacter monticola</name>
    <dbReference type="NCBI Taxonomy" id="1926872"/>
    <lineage>
        <taxon>Bacteria</taxon>
        <taxon>Pseudomonadati</taxon>
        <taxon>Pseudomonadota</taxon>
        <taxon>Betaproteobacteria</taxon>
        <taxon>Burkholderiales</taxon>
        <taxon>Comamonadaceae</taxon>
        <taxon>Ramlibacter</taxon>
    </lineage>
</organism>
<evidence type="ECO:0000313" key="8">
    <source>
        <dbReference type="EMBL" id="MBL0390010.1"/>
    </source>
</evidence>
<feature type="transmembrane region" description="Helical" evidence="6">
    <location>
        <begin position="73"/>
        <end position="95"/>
    </location>
</feature>
<dbReference type="Pfam" id="PF00892">
    <property type="entry name" value="EamA"/>
    <property type="match status" value="2"/>
</dbReference>
<comment type="subcellular location">
    <subcellularLocation>
        <location evidence="1">Membrane</location>
        <topology evidence="1">Multi-pass membrane protein</topology>
    </subcellularLocation>
</comment>
<feature type="transmembrane region" description="Helical" evidence="6">
    <location>
        <begin position="187"/>
        <end position="205"/>
    </location>
</feature>
<dbReference type="InterPro" id="IPR050638">
    <property type="entry name" value="AA-Vitamin_Transporters"/>
</dbReference>
<evidence type="ECO:0000256" key="5">
    <source>
        <dbReference type="ARBA" id="ARBA00023136"/>
    </source>
</evidence>
<dbReference type="AlphaFoldDB" id="A0A936YY26"/>
<dbReference type="InterPro" id="IPR037185">
    <property type="entry name" value="EmrE-like"/>
</dbReference>
<feature type="transmembrane region" description="Helical" evidence="6">
    <location>
        <begin position="225"/>
        <end position="246"/>
    </location>
</feature>
<dbReference type="Proteomes" id="UP000599109">
    <property type="component" value="Unassembled WGS sequence"/>
</dbReference>
<gene>
    <name evidence="8" type="ORF">JJ685_02530</name>
</gene>
<evidence type="ECO:0000256" key="6">
    <source>
        <dbReference type="SAM" id="Phobius"/>
    </source>
</evidence>
<feature type="transmembrane region" description="Helical" evidence="6">
    <location>
        <begin position="131"/>
        <end position="149"/>
    </location>
</feature>
<feature type="transmembrane region" description="Helical" evidence="6">
    <location>
        <begin position="155"/>
        <end position="175"/>
    </location>
</feature>
<feature type="transmembrane region" description="Helical" evidence="6">
    <location>
        <begin position="12"/>
        <end position="34"/>
    </location>
</feature>
<dbReference type="PANTHER" id="PTHR32322:SF2">
    <property type="entry name" value="EAMA DOMAIN-CONTAINING PROTEIN"/>
    <property type="match status" value="1"/>
</dbReference>
<keyword evidence="5 6" id="KW-0472">Membrane</keyword>
<feature type="transmembrane region" description="Helical" evidence="6">
    <location>
        <begin position="101"/>
        <end position="119"/>
    </location>
</feature>
<feature type="transmembrane region" description="Helical" evidence="6">
    <location>
        <begin position="46"/>
        <end position="66"/>
    </location>
</feature>
<evidence type="ECO:0000259" key="7">
    <source>
        <dbReference type="Pfam" id="PF00892"/>
    </source>
</evidence>
<dbReference type="GO" id="GO:0016020">
    <property type="term" value="C:membrane"/>
    <property type="evidence" value="ECO:0007669"/>
    <property type="project" value="UniProtKB-SubCell"/>
</dbReference>
<evidence type="ECO:0000256" key="4">
    <source>
        <dbReference type="ARBA" id="ARBA00022989"/>
    </source>
</evidence>
<dbReference type="EMBL" id="JAEQNE010000001">
    <property type="protein sequence ID" value="MBL0390010.1"/>
    <property type="molecule type" value="Genomic_DNA"/>
</dbReference>
<dbReference type="SUPFAM" id="SSF103481">
    <property type="entry name" value="Multidrug resistance efflux transporter EmrE"/>
    <property type="match status" value="2"/>
</dbReference>